<feature type="region of interest" description="Disordered" evidence="1">
    <location>
        <begin position="231"/>
        <end position="254"/>
    </location>
</feature>
<proteinExistence type="predicted"/>
<dbReference type="AlphaFoldDB" id="A0A100JTG6"/>
<reference evidence="3" key="1">
    <citation type="submission" date="2015-11" db="EMBL/GenBank/DDBJ databases">
        <authorList>
            <consortium name="Cross-ministerial Strategic Innovation Promotion Program (SIP) consortium"/>
            <person name="Tomihama T."/>
            <person name="Ikenaga M."/>
            <person name="Sakai M."/>
            <person name="Okubo T."/>
            <person name="Ikeda S."/>
        </authorList>
    </citation>
    <scope>NUCLEOTIDE SEQUENCE [LARGE SCALE GENOMIC DNA]</scope>
    <source>
        <strain evidence="3">S58</strain>
    </source>
</reference>
<comment type="caution">
    <text evidence="2">The sequence shown here is derived from an EMBL/GenBank/DDBJ whole genome shotgun (WGS) entry which is preliminary data.</text>
</comment>
<dbReference type="EMBL" id="BCMM01000030">
    <property type="protein sequence ID" value="GAQ65372.1"/>
    <property type="molecule type" value="Genomic_DNA"/>
</dbReference>
<dbReference type="RefSeq" id="WP_059082739.1">
    <property type="nucleotide sequence ID" value="NZ_BCMM01000030.1"/>
</dbReference>
<evidence type="ECO:0000313" key="3">
    <source>
        <dbReference type="Proteomes" id="UP000067448"/>
    </source>
</evidence>
<evidence type="ECO:0000313" key="2">
    <source>
        <dbReference type="EMBL" id="GAQ65372.1"/>
    </source>
</evidence>
<evidence type="ECO:0000256" key="1">
    <source>
        <dbReference type="SAM" id="MobiDB-lite"/>
    </source>
</evidence>
<name>A0A100JTG6_STRSC</name>
<gene>
    <name evidence="2" type="ORF">SsS58_05781</name>
</gene>
<accession>A0A100JTG6</accession>
<reference evidence="3" key="3">
    <citation type="submission" date="2016-02" db="EMBL/GenBank/DDBJ databases">
        <title>Draft genome of pathogenic Streptomyces sp. in Japan.</title>
        <authorList>
            <person name="Tomihama T."/>
            <person name="Ikenaga M."/>
            <person name="Sakai M."/>
            <person name="Okubo T."/>
            <person name="Ikeda S."/>
        </authorList>
    </citation>
    <scope>NUCLEOTIDE SEQUENCE [LARGE SCALE GENOMIC DNA]</scope>
    <source>
        <strain evidence="3">S58</strain>
    </source>
</reference>
<organism evidence="2 3">
    <name type="scientific">Streptomyces scabiei</name>
    <dbReference type="NCBI Taxonomy" id="1930"/>
    <lineage>
        <taxon>Bacteria</taxon>
        <taxon>Bacillati</taxon>
        <taxon>Actinomycetota</taxon>
        <taxon>Actinomycetes</taxon>
        <taxon>Kitasatosporales</taxon>
        <taxon>Streptomycetaceae</taxon>
        <taxon>Streptomyces</taxon>
    </lineage>
</organism>
<reference evidence="2 3" key="2">
    <citation type="journal article" date="2016" name="Genome Announc.">
        <title>Draft Genome Sequences of Streptomyces scabiei S58, Streptomyces turgidiscabies T45, and Streptomyces acidiscabies a10, the Pathogens of Potato Common Scab, Isolated in Japan.</title>
        <authorList>
            <person name="Tomihama T."/>
            <person name="Nishi Y."/>
            <person name="Sakai M."/>
            <person name="Ikenaga M."/>
            <person name="Okubo T."/>
            <person name="Ikeda S."/>
        </authorList>
    </citation>
    <scope>NUCLEOTIDE SEQUENCE [LARGE SCALE GENOMIC DNA]</scope>
    <source>
        <strain evidence="2 3">S58</strain>
    </source>
</reference>
<dbReference type="Proteomes" id="UP000067448">
    <property type="component" value="Unassembled WGS sequence"/>
</dbReference>
<protein>
    <submittedName>
        <fullName evidence="2">Uncharacterized protein</fullName>
    </submittedName>
</protein>
<sequence length="468" mass="51649">MYRIRPVANGTSTDHPVPGLPFINDGRLPLDNPDAIERTGRNQGEGLWGRADRTPDGGWVAFTTEPKNPSFAWAVFHHPPYGRTVLLIRDRDQSDLHHDWLHGREGFLHRHGGYWWNGERWHRPGQVWDWAFERNDARPVEDPTTITAADLLDSTSSLGTASVLKIASFTASDHPVPNWKNHLTLWAHLRASRPGVLPLDACIVDLHAPELDSLIDKAGLAKIAAISTDDLPDPKYSSGRNELPEPQDETGGSMRWSVPVAQDWAENYRRKNGPEAMLSSTTVYDTAQPAGLVADHNRLRRVFHETLTEQRHSGGKRRAPYMKGDLAQSAADDLAWDAAAALMYGSNQGLVPHGPVRDVLVEAVLGRLAEDVERNSSEGETLEDITLSDLSAGSVKLLTWYLQHRPGDSANLLGAICLKARVRLGLAPAQVGSLLRRSFHLDSGLDDQTIDALLDMALPPAASGYRKR</sequence>
<dbReference type="OrthoDB" id="4571714at2"/>